<dbReference type="PANTHER" id="PTHR30469:SF15">
    <property type="entry name" value="HLYD FAMILY OF SECRETION PROTEINS"/>
    <property type="match status" value="1"/>
</dbReference>
<organism evidence="5 6">
    <name type="scientific">Desulfamplus magnetovallimortis</name>
    <dbReference type="NCBI Taxonomy" id="1246637"/>
    <lineage>
        <taxon>Bacteria</taxon>
        <taxon>Pseudomonadati</taxon>
        <taxon>Thermodesulfobacteriota</taxon>
        <taxon>Desulfobacteria</taxon>
        <taxon>Desulfobacterales</taxon>
        <taxon>Desulfobacteraceae</taxon>
        <taxon>Desulfamplus</taxon>
    </lineage>
</organism>
<dbReference type="Gene3D" id="2.40.30.170">
    <property type="match status" value="1"/>
</dbReference>
<dbReference type="RefSeq" id="WP_080800274.1">
    <property type="nucleotide sequence ID" value="NZ_LT828541.1"/>
</dbReference>
<dbReference type="EMBL" id="FWEV01000268">
    <property type="protein sequence ID" value="SLM31496.1"/>
    <property type="molecule type" value="Genomic_DNA"/>
</dbReference>
<feature type="domain" description="CzcB-like barrel-sandwich hybrid" evidence="4">
    <location>
        <begin position="57"/>
        <end position="194"/>
    </location>
</feature>
<dbReference type="Proteomes" id="UP000191931">
    <property type="component" value="Unassembled WGS sequence"/>
</dbReference>
<keyword evidence="2" id="KW-0175">Coiled coil</keyword>
<dbReference type="PANTHER" id="PTHR30469">
    <property type="entry name" value="MULTIDRUG RESISTANCE PROTEIN MDTA"/>
    <property type="match status" value="1"/>
</dbReference>
<name>A0A1W1HGC8_9BACT</name>
<dbReference type="GO" id="GO:0015562">
    <property type="term" value="F:efflux transmembrane transporter activity"/>
    <property type="evidence" value="ECO:0007669"/>
    <property type="project" value="TreeGrafter"/>
</dbReference>
<dbReference type="AlphaFoldDB" id="A0A1W1HGC8"/>
<keyword evidence="6" id="KW-1185">Reference proteome</keyword>
<evidence type="ECO:0000313" key="6">
    <source>
        <dbReference type="Proteomes" id="UP000191931"/>
    </source>
</evidence>
<feature type="region of interest" description="Disordered" evidence="3">
    <location>
        <begin position="360"/>
        <end position="403"/>
    </location>
</feature>
<proteinExistence type="inferred from homology"/>
<dbReference type="GO" id="GO:1990281">
    <property type="term" value="C:efflux pump complex"/>
    <property type="evidence" value="ECO:0007669"/>
    <property type="project" value="TreeGrafter"/>
</dbReference>
<sequence length="403" mass="44557">MKKIINIVIVVGVVALCSRVYSQEPPPARVVVGKAVTEEISTNRSVTGVIYYERSSQLSTEVSGLVESVAVSQGDQVKKGDILVHLNTELLEKEISLTKTRIQQIDLRIQHAEKNYRRIERLYKSSVSSEKDYDDALYAYQDAVKEKQALKDSLARLLIQHGRAVIKAPFDGIIMDKNVDSGAWVQQGKDLMTIGSSNDLFVKAPIAEEMVRFIKEGESVQVLINAYNREVNGIIEGIDPVADLKTKNIFIKIRIPPMKMVAQNMSVSVFVPDSEKRQLTTLSRAAVVKFQGRDFVYVINESRASLRPVNVVAYLGNKVGVDNPDMVHGTPVVIEGNERLRPDQAVVVVDSLQNVVDIASTDGKAPYSSDNKSSELPDDKSADSQDDKNEDSKHNKDASTGEN</sequence>
<dbReference type="Gene3D" id="2.40.50.100">
    <property type="match status" value="1"/>
</dbReference>
<accession>A0A1W1HGC8</accession>
<evidence type="ECO:0000313" key="5">
    <source>
        <dbReference type="EMBL" id="SLM31496.1"/>
    </source>
</evidence>
<evidence type="ECO:0000256" key="3">
    <source>
        <dbReference type="SAM" id="MobiDB-lite"/>
    </source>
</evidence>
<dbReference type="Gene3D" id="1.10.287.470">
    <property type="entry name" value="Helix hairpin bin"/>
    <property type="match status" value="1"/>
</dbReference>
<dbReference type="SUPFAM" id="SSF111369">
    <property type="entry name" value="HlyD-like secretion proteins"/>
    <property type="match status" value="1"/>
</dbReference>
<dbReference type="STRING" id="1246637.MTBBW1_340048"/>
<dbReference type="OrthoDB" id="5318766at2"/>
<reference evidence="5 6" key="1">
    <citation type="submission" date="2017-03" db="EMBL/GenBank/DDBJ databases">
        <authorList>
            <person name="Afonso C.L."/>
            <person name="Miller P.J."/>
            <person name="Scott M.A."/>
            <person name="Spackman E."/>
            <person name="Goraichik I."/>
            <person name="Dimitrov K.M."/>
            <person name="Suarez D.L."/>
            <person name="Swayne D.E."/>
        </authorList>
    </citation>
    <scope>NUCLEOTIDE SEQUENCE [LARGE SCALE GENOMIC DNA]</scope>
    <source>
        <strain evidence="5">PRJEB14757</strain>
    </source>
</reference>
<evidence type="ECO:0000256" key="2">
    <source>
        <dbReference type="SAM" id="Coils"/>
    </source>
</evidence>
<evidence type="ECO:0000256" key="1">
    <source>
        <dbReference type="ARBA" id="ARBA00009477"/>
    </source>
</evidence>
<protein>
    <submittedName>
        <fullName evidence="5">Efflux transporter, RND family, MFP subunit (Modular protein)</fullName>
    </submittedName>
</protein>
<feature type="coiled-coil region" evidence="2">
    <location>
        <begin position="102"/>
        <end position="160"/>
    </location>
</feature>
<dbReference type="Gene3D" id="2.40.420.20">
    <property type="match status" value="1"/>
</dbReference>
<feature type="compositionally biased region" description="Basic and acidic residues" evidence="3">
    <location>
        <begin position="372"/>
        <end position="403"/>
    </location>
</feature>
<dbReference type="InterPro" id="IPR058647">
    <property type="entry name" value="BSH_CzcB-like"/>
</dbReference>
<evidence type="ECO:0000259" key="4">
    <source>
        <dbReference type="Pfam" id="PF25973"/>
    </source>
</evidence>
<dbReference type="NCBIfam" id="TIGR01730">
    <property type="entry name" value="RND_mfp"/>
    <property type="match status" value="1"/>
</dbReference>
<gene>
    <name evidence="5" type="ORF">MTBBW1_340048</name>
</gene>
<comment type="similarity">
    <text evidence="1">Belongs to the membrane fusion protein (MFP) (TC 8.A.1) family.</text>
</comment>
<dbReference type="InterPro" id="IPR006143">
    <property type="entry name" value="RND_pump_MFP"/>
</dbReference>
<dbReference type="Pfam" id="PF25973">
    <property type="entry name" value="BSH_CzcB"/>
    <property type="match status" value="1"/>
</dbReference>